<keyword evidence="2" id="KW-1185">Reference proteome</keyword>
<organism evidence="1 2">
    <name type="scientific">Synechococcus lacustris str. Tous</name>
    <dbReference type="NCBI Taxonomy" id="1910958"/>
    <lineage>
        <taxon>Bacteria</taxon>
        <taxon>Bacillati</taxon>
        <taxon>Cyanobacteriota</taxon>
        <taxon>Cyanophyceae</taxon>
        <taxon>Synechococcales</taxon>
        <taxon>Synechococcaceae</taxon>
        <taxon>Synechococcus</taxon>
    </lineage>
</organism>
<comment type="caution">
    <text evidence="1">The sequence shown here is derived from an EMBL/GenBank/DDBJ whole genome shotgun (WGS) entry which is preliminary data.</text>
</comment>
<dbReference type="RefSeq" id="WP_106498833.1">
    <property type="nucleotide sequence ID" value="NZ_PXVC01000003.1"/>
</dbReference>
<dbReference type="AlphaFoldDB" id="A0A2P7EHM9"/>
<protein>
    <submittedName>
        <fullName evidence="1">Uncharacterized protein</fullName>
    </submittedName>
</protein>
<evidence type="ECO:0000313" key="1">
    <source>
        <dbReference type="EMBL" id="PSI02667.1"/>
    </source>
</evidence>
<dbReference type="Proteomes" id="UP000240206">
    <property type="component" value="Unassembled WGS sequence"/>
</dbReference>
<dbReference type="EMBL" id="PXVC01000003">
    <property type="protein sequence ID" value="PSI02667.1"/>
    <property type="molecule type" value="Genomic_DNA"/>
</dbReference>
<reference evidence="2" key="1">
    <citation type="submission" date="2018-03" db="EMBL/GenBank/DDBJ databases">
        <title>Ecological and genomic features of two cosmopolitan and abundant freshwater picocyanobacteria.</title>
        <authorList>
            <person name="Cabello-Yeves P.J."/>
            <person name="Picazo A."/>
            <person name="Camacho A."/>
            <person name="Callieri C."/>
            <person name="Rosselli R."/>
            <person name="Roda-Garcia J."/>
            <person name="Coutinho F.H."/>
            <person name="Rodriguez-Valera F."/>
        </authorList>
    </citation>
    <scope>NUCLEOTIDE SEQUENCE [LARGE SCALE GENOMIC DNA]</scope>
    <source>
        <strain evidence="2">Tous</strain>
    </source>
</reference>
<name>A0A2P7EHM9_9SYNE</name>
<accession>A0A2P7EHM9</accession>
<evidence type="ECO:0000313" key="2">
    <source>
        <dbReference type="Proteomes" id="UP000240206"/>
    </source>
</evidence>
<proteinExistence type="predicted"/>
<sequence length="88" mass="9843">MPAVEALAAKVNRNSRGDAFLKDGRTQGGVHMLMKARKVNGALQQELEFLFEVHRRGGYEGVMAPIALSKYLLKRPQWQQSSNDIPYG</sequence>
<gene>
    <name evidence="1" type="ORF">C7K08_01210</name>
</gene>